<dbReference type="EMBL" id="SISG01000001">
    <property type="protein sequence ID" value="TBN58125.1"/>
    <property type="molecule type" value="Genomic_DNA"/>
</dbReference>
<dbReference type="AlphaFoldDB" id="A0A4Q9GTV0"/>
<dbReference type="RefSeq" id="WP_130982233.1">
    <property type="nucleotide sequence ID" value="NZ_SISG01000001.1"/>
</dbReference>
<proteinExistence type="predicted"/>
<dbReference type="Proteomes" id="UP000294194">
    <property type="component" value="Unassembled WGS sequence"/>
</dbReference>
<feature type="transmembrane region" description="Helical" evidence="1">
    <location>
        <begin position="12"/>
        <end position="33"/>
    </location>
</feature>
<name>A0A4Q9GTV0_9MICO</name>
<keyword evidence="3" id="KW-1185">Reference proteome</keyword>
<keyword evidence="1" id="KW-1133">Transmembrane helix</keyword>
<protein>
    <recommendedName>
        <fullName evidence="4">ABC transporter ATP-binding protein</fullName>
    </recommendedName>
</protein>
<organism evidence="2 3">
    <name type="scientific">Glaciihabitans arcticus</name>
    <dbReference type="NCBI Taxonomy" id="2668039"/>
    <lineage>
        <taxon>Bacteria</taxon>
        <taxon>Bacillati</taxon>
        <taxon>Actinomycetota</taxon>
        <taxon>Actinomycetes</taxon>
        <taxon>Micrococcales</taxon>
        <taxon>Microbacteriaceae</taxon>
        <taxon>Glaciihabitans</taxon>
    </lineage>
</organism>
<keyword evidence="1" id="KW-0472">Membrane</keyword>
<keyword evidence="1" id="KW-0812">Transmembrane</keyword>
<evidence type="ECO:0000313" key="3">
    <source>
        <dbReference type="Proteomes" id="UP000294194"/>
    </source>
</evidence>
<evidence type="ECO:0008006" key="4">
    <source>
        <dbReference type="Google" id="ProtNLM"/>
    </source>
</evidence>
<sequence>MSEPTRRDRTRPAELLLISAGLAIFIALIVLMSTRQWELALIFGGVAFIVVLVVLAMLVLAIRPDGAEKLDLDEQDRGSGH</sequence>
<reference evidence="3" key="1">
    <citation type="submission" date="2019-02" db="EMBL/GenBank/DDBJ databases">
        <title>Glaciihabitans arcticus sp. nov., a psychrotolerant bacterium isolated from polar soil.</title>
        <authorList>
            <person name="Dahal R.H."/>
        </authorList>
    </citation>
    <scope>NUCLEOTIDE SEQUENCE [LARGE SCALE GENOMIC DNA]</scope>
    <source>
        <strain evidence="3">RP-3-7</strain>
    </source>
</reference>
<comment type="caution">
    <text evidence="2">The sequence shown here is derived from an EMBL/GenBank/DDBJ whole genome shotgun (WGS) entry which is preliminary data.</text>
</comment>
<evidence type="ECO:0000256" key="1">
    <source>
        <dbReference type="SAM" id="Phobius"/>
    </source>
</evidence>
<feature type="transmembrane region" description="Helical" evidence="1">
    <location>
        <begin position="39"/>
        <end position="62"/>
    </location>
</feature>
<gene>
    <name evidence="2" type="ORF">EYE40_12390</name>
</gene>
<evidence type="ECO:0000313" key="2">
    <source>
        <dbReference type="EMBL" id="TBN58125.1"/>
    </source>
</evidence>
<accession>A0A4Q9GTV0</accession>